<keyword evidence="3" id="KW-1185">Reference proteome</keyword>
<feature type="compositionally biased region" description="Basic and acidic residues" evidence="1">
    <location>
        <begin position="36"/>
        <end position="46"/>
    </location>
</feature>
<evidence type="ECO:0000313" key="3">
    <source>
        <dbReference type="Proteomes" id="UP000092993"/>
    </source>
</evidence>
<evidence type="ECO:0000313" key="2">
    <source>
        <dbReference type="EMBL" id="OBZ79817.1"/>
    </source>
</evidence>
<gene>
    <name evidence="2" type="ORF">A0H81_00312</name>
</gene>
<dbReference type="EMBL" id="LUGG01000001">
    <property type="protein sequence ID" value="OBZ79817.1"/>
    <property type="molecule type" value="Genomic_DNA"/>
</dbReference>
<protein>
    <submittedName>
        <fullName evidence="2">Uncharacterized protein</fullName>
    </submittedName>
</protein>
<dbReference type="AlphaFoldDB" id="A0A1C7MSX4"/>
<dbReference type="Proteomes" id="UP000092993">
    <property type="component" value="Unassembled WGS sequence"/>
</dbReference>
<proteinExistence type="predicted"/>
<reference evidence="2 3" key="1">
    <citation type="submission" date="2016-03" db="EMBL/GenBank/DDBJ databases">
        <title>Whole genome sequencing of Grifola frondosa 9006-11.</title>
        <authorList>
            <person name="Min B."/>
            <person name="Park H."/>
            <person name="Kim J.-G."/>
            <person name="Cho H."/>
            <person name="Oh Y.-L."/>
            <person name="Kong W.-S."/>
            <person name="Choi I.-G."/>
        </authorList>
    </citation>
    <scope>NUCLEOTIDE SEQUENCE [LARGE SCALE GENOMIC DNA]</scope>
    <source>
        <strain evidence="2 3">9006-11</strain>
    </source>
</reference>
<accession>A0A1C7MSX4</accession>
<feature type="region of interest" description="Disordered" evidence="1">
    <location>
        <begin position="1"/>
        <end position="46"/>
    </location>
</feature>
<sequence>MENLFDSAASTSRDDMGSTEDDEVKSADPSVSSTDDADHVSQGARDDQSFIFLQGALEA</sequence>
<name>A0A1C7MSX4_GRIFR</name>
<evidence type="ECO:0000256" key="1">
    <source>
        <dbReference type="SAM" id="MobiDB-lite"/>
    </source>
</evidence>
<organism evidence="2 3">
    <name type="scientific">Grifola frondosa</name>
    <name type="common">Maitake</name>
    <name type="synonym">Polyporus frondosus</name>
    <dbReference type="NCBI Taxonomy" id="5627"/>
    <lineage>
        <taxon>Eukaryota</taxon>
        <taxon>Fungi</taxon>
        <taxon>Dikarya</taxon>
        <taxon>Basidiomycota</taxon>
        <taxon>Agaricomycotina</taxon>
        <taxon>Agaricomycetes</taxon>
        <taxon>Polyporales</taxon>
        <taxon>Grifolaceae</taxon>
        <taxon>Grifola</taxon>
    </lineage>
</organism>
<comment type="caution">
    <text evidence="2">The sequence shown here is derived from an EMBL/GenBank/DDBJ whole genome shotgun (WGS) entry which is preliminary data.</text>
</comment>